<evidence type="ECO:0000313" key="4">
    <source>
        <dbReference type="Proteomes" id="UP000030745"/>
    </source>
</evidence>
<dbReference type="VEuPathDB" id="FungiDB:SPRG_18857"/>
<reference evidence="3 4" key="1">
    <citation type="journal article" date="2013" name="PLoS Genet.">
        <title>Distinctive expansion of potential virulence genes in the genome of the oomycete fish pathogen Saprolegnia parasitica.</title>
        <authorList>
            <person name="Jiang R.H."/>
            <person name="de Bruijn I."/>
            <person name="Haas B.J."/>
            <person name="Belmonte R."/>
            <person name="Lobach L."/>
            <person name="Christie J."/>
            <person name="van den Ackerveken G."/>
            <person name="Bottin A."/>
            <person name="Bulone V."/>
            <person name="Diaz-Moreno S.M."/>
            <person name="Dumas B."/>
            <person name="Fan L."/>
            <person name="Gaulin E."/>
            <person name="Govers F."/>
            <person name="Grenville-Briggs L.J."/>
            <person name="Horner N.R."/>
            <person name="Levin J.Z."/>
            <person name="Mammella M."/>
            <person name="Meijer H.J."/>
            <person name="Morris P."/>
            <person name="Nusbaum C."/>
            <person name="Oome S."/>
            <person name="Phillips A.J."/>
            <person name="van Rooyen D."/>
            <person name="Rzeszutek E."/>
            <person name="Saraiva M."/>
            <person name="Secombes C.J."/>
            <person name="Seidl M.F."/>
            <person name="Snel B."/>
            <person name="Stassen J.H."/>
            <person name="Sykes S."/>
            <person name="Tripathy S."/>
            <person name="van den Berg H."/>
            <person name="Vega-Arreguin J.C."/>
            <person name="Wawra S."/>
            <person name="Young S.K."/>
            <person name="Zeng Q."/>
            <person name="Dieguez-Uribeondo J."/>
            <person name="Russ C."/>
            <person name="Tyler B.M."/>
            <person name="van West P."/>
        </authorList>
    </citation>
    <scope>NUCLEOTIDE SEQUENCE [LARGE SCALE GENOMIC DNA]</scope>
    <source>
        <strain evidence="3 4">CBS 223.65</strain>
    </source>
</reference>
<protein>
    <recommendedName>
        <fullName evidence="2">CBM1 domain-containing protein</fullName>
    </recommendedName>
</protein>
<dbReference type="Pfam" id="PF00734">
    <property type="entry name" value="CBM_1"/>
    <property type="match status" value="2"/>
</dbReference>
<dbReference type="AlphaFoldDB" id="A0A067CYF9"/>
<keyword evidence="1" id="KW-0732">Signal</keyword>
<dbReference type="GO" id="GO:0005576">
    <property type="term" value="C:extracellular region"/>
    <property type="evidence" value="ECO:0007669"/>
    <property type="project" value="InterPro"/>
</dbReference>
<feature type="domain" description="CBM1" evidence="2">
    <location>
        <begin position="36"/>
        <end position="72"/>
    </location>
</feature>
<sequence length="386" mass="40230">MDLSFISLALSGASALRGHFINTAHVLSTTSSEAKNYALPWQQCGGKHYKGHTKCTPGHLCKHLNDWWSQCVPDPSLKGPPTYSQCGGKGFEGETTCRDGDMCVVLSKYYSQCVPMVMPPQYKQKCTNINVLGDATYCIKGPVCGSDDDDGHKCPKKGDIAVGNCLSQLKSYVAFAKCVAPKDATCQKTEFGESVCSFSKIHIKTTKTTVTEVPTTEATGDKNNTAIVIDAPVVVNITVRGNETIPVIAVTPLAFGNGSSGNATDDEVFVTLAPPATVVSANTTATNKTAGTIVAVNATSASGDVTIVPTNITVDDVIVAPVANASHVLNVTAVPTTETIMFPANASNEADVILAPVTPAATTLAVNATGANATVTDDVIVFPTVI</sequence>
<dbReference type="InterPro" id="IPR000254">
    <property type="entry name" value="CBD"/>
</dbReference>
<keyword evidence="4" id="KW-1185">Reference proteome</keyword>
<dbReference type="PROSITE" id="PS00562">
    <property type="entry name" value="CBM1_1"/>
    <property type="match status" value="1"/>
</dbReference>
<dbReference type="RefSeq" id="XP_012194073.1">
    <property type="nucleotide sequence ID" value="XM_012338683.1"/>
</dbReference>
<name>A0A067CYF9_SAPPC</name>
<feature type="domain" description="CBM1" evidence="2">
    <location>
        <begin position="78"/>
        <end position="114"/>
    </location>
</feature>
<accession>A0A067CYF9</accession>
<dbReference type="KEGG" id="spar:SPRG_18857"/>
<dbReference type="GO" id="GO:0030248">
    <property type="term" value="F:cellulose binding"/>
    <property type="evidence" value="ECO:0007669"/>
    <property type="project" value="InterPro"/>
</dbReference>
<dbReference type="SUPFAM" id="SSF57180">
    <property type="entry name" value="Cellulose-binding domain"/>
    <property type="match status" value="2"/>
</dbReference>
<proteinExistence type="predicted"/>
<dbReference type="GO" id="GO:0005975">
    <property type="term" value="P:carbohydrate metabolic process"/>
    <property type="evidence" value="ECO:0007669"/>
    <property type="project" value="InterPro"/>
</dbReference>
<dbReference type="PROSITE" id="PS51164">
    <property type="entry name" value="CBM1_2"/>
    <property type="match status" value="2"/>
</dbReference>
<dbReference type="GeneID" id="24140353"/>
<organism evidence="3 4">
    <name type="scientific">Saprolegnia parasitica (strain CBS 223.65)</name>
    <dbReference type="NCBI Taxonomy" id="695850"/>
    <lineage>
        <taxon>Eukaryota</taxon>
        <taxon>Sar</taxon>
        <taxon>Stramenopiles</taxon>
        <taxon>Oomycota</taxon>
        <taxon>Saprolegniomycetes</taxon>
        <taxon>Saprolegniales</taxon>
        <taxon>Saprolegniaceae</taxon>
        <taxon>Saprolegnia</taxon>
    </lineage>
</organism>
<gene>
    <name evidence="3" type="ORF">SPRG_18857</name>
</gene>
<dbReference type="SMART" id="SM00236">
    <property type="entry name" value="fCBD"/>
    <property type="match status" value="2"/>
</dbReference>
<dbReference type="Proteomes" id="UP000030745">
    <property type="component" value="Unassembled WGS sequence"/>
</dbReference>
<dbReference type="OMA" id="CKHLNDW"/>
<dbReference type="EMBL" id="KK583189">
    <property type="protein sequence ID" value="KDO35704.1"/>
    <property type="molecule type" value="Genomic_DNA"/>
</dbReference>
<evidence type="ECO:0000313" key="3">
    <source>
        <dbReference type="EMBL" id="KDO35704.1"/>
    </source>
</evidence>
<dbReference type="InterPro" id="IPR035971">
    <property type="entry name" value="CBD_sf"/>
</dbReference>
<dbReference type="OrthoDB" id="161961at2759"/>
<evidence type="ECO:0000259" key="2">
    <source>
        <dbReference type="PROSITE" id="PS51164"/>
    </source>
</evidence>
<evidence type="ECO:0000256" key="1">
    <source>
        <dbReference type="ARBA" id="ARBA00022729"/>
    </source>
</evidence>